<protein>
    <submittedName>
        <fullName evidence="1">Uncharacterized protein</fullName>
    </submittedName>
</protein>
<sequence>MSKNNLTKKQIREASAMELVLRMDFLHALSASRPEDEGVPMADIQEAVEIDKEVKRKLKMLLPICVA</sequence>
<name>X1J979_9ZZZZ</name>
<reference evidence="1" key="1">
    <citation type="journal article" date="2014" name="Front. Microbiol.">
        <title>High frequency of phylogenetically diverse reductive dehalogenase-homologous genes in deep subseafloor sedimentary metagenomes.</title>
        <authorList>
            <person name="Kawai M."/>
            <person name="Futagami T."/>
            <person name="Toyoda A."/>
            <person name="Takaki Y."/>
            <person name="Nishi S."/>
            <person name="Hori S."/>
            <person name="Arai W."/>
            <person name="Tsubouchi T."/>
            <person name="Morono Y."/>
            <person name="Uchiyama I."/>
            <person name="Ito T."/>
            <person name="Fujiyama A."/>
            <person name="Inagaki F."/>
            <person name="Takami H."/>
        </authorList>
    </citation>
    <scope>NUCLEOTIDE SEQUENCE</scope>
    <source>
        <strain evidence="1">Expedition CK06-06</strain>
    </source>
</reference>
<evidence type="ECO:0000313" key="1">
    <source>
        <dbReference type="EMBL" id="GAH74939.1"/>
    </source>
</evidence>
<dbReference type="AlphaFoldDB" id="X1J979"/>
<organism evidence="1">
    <name type="scientific">marine sediment metagenome</name>
    <dbReference type="NCBI Taxonomy" id="412755"/>
    <lineage>
        <taxon>unclassified sequences</taxon>
        <taxon>metagenomes</taxon>
        <taxon>ecological metagenomes</taxon>
    </lineage>
</organism>
<gene>
    <name evidence="1" type="ORF">S03H2_44059</name>
</gene>
<accession>X1J979</accession>
<dbReference type="EMBL" id="BARU01027527">
    <property type="protein sequence ID" value="GAH74939.1"/>
    <property type="molecule type" value="Genomic_DNA"/>
</dbReference>
<comment type="caution">
    <text evidence="1">The sequence shown here is derived from an EMBL/GenBank/DDBJ whole genome shotgun (WGS) entry which is preliminary data.</text>
</comment>
<proteinExistence type="predicted"/>